<evidence type="ECO:0000313" key="2">
    <source>
        <dbReference type="EMBL" id="WQN37754.1"/>
    </source>
</evidence>
<dbReference type="RefSeq" id="WP_193445513.1">
    <property type="nucleotide sequence ID" value="NZ_BSOQ01000025.1"/>
</dbReference>
<name>A0ABZ0ZE82_9HYPH</name>
<accession>A0ABZ0ZE82</accession>
<gene>
    <name evidence="2" type="ORF">U5G49_002893</name>
</gene>
<protein>
    <submittedName>
        <fullName evidence="2">Metallophosphoesterase</fullName>
    </submittedName>
</protein>
<dbReference type="Pfam" id="PF00149">
    <property type="entry name" value="Metallophos"/>
    <property type="match status" value="1"/>
</dbReference>
<reference evidence="2 3" key="1">
    <citation type="submission" date="2023-12" db="EMBL/GenBank/DDBJ databases">
        <authorList>
            <person name="Menendez E."/>
            <person name="Kaur S."/>
            <person name="Flores-Felix J.D."/>
            <person name="diCenzo G.C."/>
            <person name="Peix A."/>
            <person name="Velazquez E."/>
        </authorList>
    </citation>
    <scope>NUCLEOTIDE SEQUENCE [LARGE SCALE GENOMIC DNA]</scope>
    <source>
        <strain evidence="2 3">CIP 108029</strain>
    </source>
</reference>
<dbReference type="InterPro" id="IPR004843">
    <property type="entry name" value="Calcineurin-like_PHP"/>
</dbReference>
<proteinExistence type="predicted"/>
<dbReference type="SUPFAM" id="SSF56300">
    <property type="entry name" value="Metallo-dependent phosphatases"/>
    <property type="match status" value="1"/>
</dbReference>
<feature type="domain" description="Calcineurin-like phosphoesterase" evidence="1">
    <location>
        <begin position="1"/>
        <end position="220"/>
    </location>
</feature>
<organism evidence="2 3">
    <name type="scientific">Rhizobium indigoferae</name>
    <dbReference type="NCBI Taxonomy" id="158891"/>
    <lineage>
        <taxon>Bacteria</taxon>
        <taxon>Pseudomonadati</taxon>
        <taxon>Pseudomonadota</taxon>
        <taxon>Alphaproteobacteria</taxon>
        <taxon>Hyphomicrobiales</taxon>
        <taxon>Rhizobiaceae</taxon>
        <taxon>Rhizobium/Agrobacterium group</taxon>
        <taxon>Rhizobium</taxon>
    </lineage>
</organism>
<evidence type="ECO:0000259" key="1">
    <source>
        <dbReference type="Pfam" id="PF00149"/>
    </source>
</evidence>
<dbReference type="EMBL" id="CP140635">
    <property type="protein sequence ID" value="WQN37754.1"/>
    <property type="molecule type" value="Genomic_DNA"/>
</dbReference>
<keyword evidence="3" id="KW-1185">Reference proteome</keyword>
<dbReference type="PANTHER" id="PTHR37844:SF2">
    <property type="entry name" value="SER_THR PROTEIN PHOSPHATASE SUPERFAMILY (AFU_ORTHOLOGUE AFUA_1G14840)"/>
    <property type="match status" value="1"/>
</dbReference>
<dbReference type="Proteomes" id="UP001322785">
    <property type="component" value="Chromosome"/>
</dbReference>
<dbReference type="InterPro" id="IPR029052">
    <property type="entry name" value="Metallo-depent_PP-like"/>
</dbReference>
<dbReference type="PANTHER" id="PTHR37844">
    <property type="entry name" value="SER/THR PROTEIN PHOSPHATASE SUPERFAMILY (AFU_ORTHOLOGUE AFUA_1G14840)"/>
    <property type="match status" value="1"/>
</dbReference>
<evidence type="ECO:0000313" key="3">
    <source>
        <dbReference type="Proteomes" id="UP001322785"/>
    </source>
</evidence>
<sequence>MNIWTISDLHLEFGEPFSFEPPADADVVVCAGDILTKGIVPSLRWLAKYLAGKIPIVVVAGNHEFYGDAVQESLKEAVAESHAGVHFLENSVVEIDGVSFIGGTLWTDFRLFGINPQVAMSYAAHDMNDYTKIRLSKNPYSKFRPIDTYKKHVETREFIATELRKRSTEKAVVVTHHAPSPRSVASEFRHDPLSACYASDLQELILETPPALWVHGHVHHRNDYYVGSTRIVSNPRGYPKEQTQFAPGLIVEV</sequence>
<dbReference type="Gene3D" id="3.60.21.10">
    <property type="match status" value="1"/>
</dbReference>